<dbReference type="Gene3D" id="1.10.287.130">
    <property type="match status" value="1"/>
</dbReference>
<name>A0ABS7BJA5_9SPHN</name>
<dbReference type="GO" id="GO:0016301">
    <property type="term" value="F:kinase activity"/>
    <property type="evidence" value="ECO:0007669"/>
    <property type="project" value="UniProtKB-KW"/>
</dbReference>
<feature type="compositionally biased region" description="Basic and acidic residues" evidence="3">
    <location>
        <begin position="551"/>
        <end position="561"/>
    </location>
</feature>
<evidence type="ECO:0000313" key="5">
    <source>
        <dbReference type="EMBL" id="MBW6529693.1"/>
    </source>
</evidence>
<keyword evidence="5" id="KW-0418">Kinase</keyword>
<dbReference type="EC" id="2.7.13.3" evidence="2"/>
<accession>A0ABS7BJA5</accession>
<proteinExistence type="predicted"/>
<feature type="region of interest" description="Disordered" evidence="3">
    <location>
        <begin position="538"/>
        <end position="561"/>
    </location>
</feature>
<evidence type="ECO:0000313" key="6">
    <source>
        <dbReference type="Proteomes" id="UP000759103"/>
    </source>
</evidence>
<evidence type="ECO:0000259" key="4">
    <source>
        <dbReference type="Pfam" id="PF00512"/>
    </source>
</evidence>
<comment type="catalytic activity">
    <reaction evidence="1">
        <text>ATP + protein L-histidine = ADP + protein N-phospho-L-histidine.</text>
        <dbReference type="EC" id="2.7.13.3"/>
    </reaction>
</comment>
<keyword evidence="5" id="KW-0808">Transferase</keyword>
<dbReference type="InterPro" id="IPR036097">
    <property type="entry name" value="HisK_dim/P_sf"/>
</dbReference>
<feature type="domain" description="Signal transduction histidine kinase dimerisation/phosphoacceptor" evidence="4">
    <location>
        <begin position="327"/>
        <end position="386"/>
    </location>
</feature>
<reference evidence="5 6" key="1">
    <citation type="submission" date="2021-07" db="EMBL/GenBank/DDBJ databases">
        <title>Sphingomonas sp.</title>
        <authorList>
            <person name="Feng G."/>
            <person name="Li J."/>
            <person name="Pan M."/>
        </authorList>
    </citation>
    <scope>NUCLEOTIDE SEQUENCE [LARGE SCALE GENOMIC DNA]</scope>
    <source>
        <strain evidence="5 6">RRHST34</strain>
    </source>
</reference>
<dbReference type="SUPFAM" id="SSF47384">
    <property type="entry name" value="Homodimeric domain of signal transducing histidine kinase"/>
    <property type="match status" value="1"/>
</dbReference>
<gene>
    <name evidence="5" type="ORF">KZ820_03010</name>
</gene>
<dbReference type="Proteomes" id="UP000759103">
    <property type="component" value="Unassembled WGS sequence"/>
</dbReference>
<evidence type="ECO:0000256" key="1">
    <source>
        <dbReference type="ARBA" id="ARBA00000085"/>
    </source>
</evidence>
<organism evidence="5 6">
    <name type="scientific">Sphingomonas citri</name>
    <dbReference type="NCBI Taxonomy" id="2862499"/>
    <lineage>
        <taxon>Bacteria</taxon>
        <taxon>Pseudomonadati</taxon>
        <taxon>Pseudomonadota</taxon>
        <taxon>Alphaproteobacteria</taxon>
        <taxon>Sphingomonadales</taxon>
        <taxon>Sphingomonadaceae</taxon>
        <taxon>Sphingomonas</taxon>
    </lineage>
</organism>
<protein>
    <recommendedName>
        <fullName evidence="2">histidine kinase</fullName>
        <ecNumber evidence="2">2.7.13.3</ecNumber>
    </recommendedName>
</protein>
<evidence type="ECO:0000256" key="3">
    <source>
        <dbReference type="SAM" id="MobiDB-lite"/>
    </source>
</evidence>
<dbReference type="EMBL" id="JAHXZN010000001">
    <property type="protein sequence ID" value="MBW6529693.1"/>
    <property type="molecule type" value="Genomic_DNA"/>
</dbReference>
<evidence type="ECO:0000256" key="2">
    <source>
        <dbReference type="ARBA" id="ARBA00012438"/>
    </source>
</evidence>
<dbReference type="Pfam" id="PF00512">
    <property type="entry name" value="HisKA"/>
    <property type="match status" value="1"/>
</dbReference>
<sequence length="561" mass="58116">MARRSSAAEGFPPVRFDDSLKTVLAADVSTAFGARAAFRQLVDLIGRGRAAAEPALVAKLRDLRATVPTEARAAAARGLALADPPAALVAFFAEDTPEIAATMLRVARLAPEEWDLLLPQLGPHGRSVLRRRSDLAPSVGRALEAFGSADYALPEPGVAPAVEAPAPAAGSAGERFEVADLVHRIEAYQRQRGAALGLGDVPPAPVRAFRFETDAAGIIRWVDTGPRGALIGLSLSHDATLSPSHHSVDGVAAGAFRKRATFADARLRVPGESSVGGDWRISGAPMFDLASGSFVGFRGRARRPRAEESAAAARSVAGGVGAEGLRRLVHELRTPTNAIAGFSELIEQELLGPVPPRYRDRAATIRRHVAGLIGAIDDLDLAARLEGNALDLRDDVVAVAPLLARVAQDLAPLAALRGGALALPEPGAASWAADAHAAERLVQRLLATLLAAATRGELLGVAVESVGESVTLAIALPAALAGRDEAALLALDDEAVSDDDGAPLLGTGFALRLARNLAVELGGRLDFLPERLRLALPSAAPTAAPGDDDGDAPRDHARGGT</sequence>
<keyword evidence="6" id="KW-1185">Reference proteome</keyword>
<comment type="caution">
    <text evidence="5">The sequence shown here is derived from an EMBL/GenBank/DDBJ whole genome shotgun (WGS) entry which is preliminary data.</text>
</comment>
<dbReference type="InterPro" id="IPR003661">
    <property type="entry name" value="HisK_dim/P_dom"/>
</dbReference>
<dbReference type="CDD" id="cd00082">
    <property type="entry name" value="HisKA"/>
    <property type="match status" value="1"/>
</dbReference>